<organism evidence="3 4">
    <name type="scientific">Lentinus tigrinus ALCF2SS1-6</name>
    <dbReference type="NCBI Taxonomy" id="1328759"/>
    <lineage>
        <taxon>Eukaryota</taxon>
        <taxon>Fungi</taxon>
        <taxon>Dikarya</taxon>
        <taxon>Basidiomycota</taxon>
        <taxon>Agaricomycotina</taxon>
        <taxon>Agaricomycetes</taxon>
        <taxon>Polyporales</taxon>
        <taxon>Polyporaceae</taxon>
        <taxon>Lentinus</taxon>
    </lineage>
</organism>
<feature type="region of interest" description="Disordered" evidence="2">
    <location>
        <begin position="229"/>
        <end position="287"/>
    </location>
</feature>
<evidence type="ECO:0000256" key="2">
    <source>
        <dbReference type="SAM" id="MobiDB-lite"/>
    </source>
</evidence>
<accession>A0A5C2SE34</accession>
<evidence type="ECO:0000256" key="1">
    <source>
        <dbReference type="SAM" id="Coils"/>
    </source>
</evidence>
<evidence type="ECO:0000313" key="4">
    <source>
        <dbReference type="Proteomes" id="UP000313359"/>
    </source>
</evidence>
<feature type="coiled-coil region" evidence="1">
    <location>
        <begin position="191"/>
        <end position="218"/>
    </location>
</feature>
<feature type="region of interest" description="Disordered" evidence="2">
    <location>
        <begin position="54"/>
        <end position="91"/>
    </location>
</feature>
<evidence type="ECO:0008006" key="5">
    <source>
        <dbReference type="Google" id="ProtNLM"/>
    </source>
</evidence>
<gene>
    <name evidence="3" type="ORF">L227DRAFT_652664</name>
</gene>
<sequence>MAPRTKRAADAIDKRRPRRQHIILQTLPSVVFSTPTNTITIRLAMSTASLKSERSHSLGSAPSARSSLSSQSAQTQDPAGDVQRPPSFTDIISTDPVTRAVDLLHARIGQQSASFRQELQGAKDELRAEMKQQGDRLEAKIGIVEKSVHARIDDVEQTMTENFDTVDKNFVRMDKNFETINKNFKIVDRSFKAVDQRFNKLEDEMKSMRDEMKSMRDDIHSIMRMLERMQPGPSNQAPPLIVEQPPSTHSHDDAVQRSEAGPSSPRHRQGLSVEASGDNVSLLSSTSKVKEGLQLIRRVTSRLLRRKKGTSQ</sequence>
<evidence type="ECO:0000313" key="3">
    <source>
        <dbReference type="EMBL" id="RPD61399.1"/>
    </source>
</evidence>
<keyword evidence="1" id="KW-0175">Coiled coil</keyword>
<feature type="compositionally biased region" description="Polar residues" evidence="2">
    <location>
        <begin position="278"/>
        <end position="287"/>
    </location>
</feature>
<dbReference type="EMBL" id="ML122262">
    <property type="protein sequence ID" value="RPD61399.1"/>
    <property type="molecule type" value="Genomic_DNA"/>
</dbReference>
<keyword evidence="4" id="KW-1185">Reference proteome</keyword>
<dbReference type="AlphaFoldDB" id="A0A5C2SE34"/>
<protein>
    <recommendedName>
        <fullName evidence="5">t-SNARE coiled-coil homology domain-containing protein</fullName>
    </recommendedName>
</protein>
<dbReference type="STRING" id="1328759.A0A5C2SE34"/>
<dbReference type="Proteomes" id="UP000313359">
    <property type="component" value="Unassembled WGS sequence"/>
</dbReference>
<feature type="compositionally biased region" description="Low complexity" evidence="2">
    <location>
        <begin position="57"/>
        <end position="73"/>
    </location>
</feature>
<name>A0A5C2SE34_9APHY</name>
<dbReference type="Gene3D" id="3.90.20.10">
    <property type="match status" value="1"/>
</dbReference>
<dbReference type="OrthoDB" id="2758827at2759"/>
<proteinExistence type="predicted"/>
<reference evidence="3" key="1">
    <citation type="journal article" date="2018" name="Genome Biol. Evol.">
        <title>Genomics and development of Lentinus tigrinus, a white-rot wood-decaying mushroom with dimorphic fruiting bodies.</title>
        <authorList>
            <person name="Wu B."/>
            <person name="Xu Z."/>
            <person name="Knudson A."/>
            <person name="Carlson A."/>
            <person name="Chen N."/>
            <person name="Kovaka S."/>
            <person name="LaButti K."/>
            <person name="Lipzen A."/>
            <person name="Pennachio C."/>
            <person name="Riley R."/>
            <person name="Schakwitz W."/>
            <person name="Umezawa K."/>
            <person name="Ohm R.A."/>
            <person name="Grigoriev I.V."/>
            <person name="Nagy L.G."/>
            <person name="Gibbons J."/>
            <person name="Hibbett D."/>
        </authorList>
    </citation>
    <scope>NUCLEOTIDE SEQUENCE [LARGE SCALE GENOMIC DNA]</scope>
    <source>
        <strain evidence="3">ALCF2SS1-6</strain>
    </source>
</reference>